<comment type="caution">
    <text evidence="3">The sequence shown here is derived from an EMBL/GenBank/DDBJ whole genome shotgun (WGS) entry which is preliminary data.</text>
</comment>
<name>A0AAD5ASW8_SILAS</name>
<dbReference type="SUPFAM" id="SSF54001">
    <property type="entry name" value="Cysteine proteinases"/>
    <property type="match status" value="1"/>
</dbReference>
<feature type="region of interest" description="Disordered" evidence="1">
    <location>
        <begin position="23"/>
        <end position="47"/>
    </location>
</feature>
<dbReference type="Pfam" id="PF00443">
    <property type="entry name" value="UCH"/>
    <property type="match status" value="1"/>
</dbReference>
<evidence type="ECO:0000313" key="3">
    <source>
        <dbReference type="EMBL" id="KAI5622189.1"/>
    </source>
</evidence>
<dbReference type="InterPro" id="IPR001394">
    <property type="entry name" value="Peptidase_C19_UCH"/>
</dbReference>
<evidence type="ECO:0000313" key="4">
    <source>
        <dbReference type="Proteomes" id="UP001205998"/>
    </source>
</evidence>
<dbReference type="AlphaFoldDB" id="A0AAD5ASW8"/>
<reference evidence="3" key="1">
    <citation type="submission" date="2018-07" db="EMBL/GenBank/DDBJ databases">
        <title>Comparative genomics of catfishes provides insights into carnivory and benthic adaptation.</title>
        <authorList>
            <person name="Zhang Y."/>
            <person name="Wang D."/>
            <person name="Peng Z."/>
            <person name="Zheng S."/>
            <person name="Shao F."/>
            <person name="Tao W."/>
        </authorList>
    </citation>
    <scope>NUCLEOTIDE SEQUENCE</scope>
    <source>
        <strain evidence="3">Chongqing</strain>
    </source>
</reference>
<protein>
    <recommendedName>
        <fullName evidence="2">Peptidase C19 ubiquitin carboxyl-terminal hydrolase domain-containing protein</fullName>
    </recommendedName>
</protein>
<feature type="domain" description="Peptidase C19 ubiquitin carboxyl-terminal hydrolase" evidence="2">
    <location>
        <begin position="131"/>
        <end position="350"/>
    </location>
</feature>
<proteinExistence type="predicted"/>
<organism evidence="3 4">
    <name type="scientific">Silurus asotus</name>
    <name type="common">Amur catfish</name>
    <name type="synonym">Parasilurus asotus</name>
    <dbReference type="NCBI Taxonomy" id="30991"/>
    <lineage>
        <taxon>Eukaryota</taxon>
        <taxon>Metazoa</taxon>
        <taxon>Chordata</taxon>
        <taxon>Craniata</taxon>
        <taxon>Vertebrata</taxon>
        <taxon>Euteleostomi</taxon>
        <taxon>Actinopterygii</taxon>
        <taxon>Neopterygii</taxon>
        <taxon>Teleostei</taxon>
        <taxon>Ostariophysi</taxon>
        <taxon>Siluriformes</taxon>
        <taxon>Siluridae</taxon>
        <taxon>Silurus</taxon>
    </lineage>
</organism>
<accession>A0AAD5ASW8</accession>
<dbReference type="Proteomes" id="UP001205998">
    <property type="component" value="Unassembled WGS sequence"/>
</dbReference>
<gene>
    <name evidence="3" type="ORF">C0J50_18251</name>
</gene>
<dbReference type="InterPro" id="IPR038765">
    <property type="entry name" value="Papain-like_cys_pep_sf"/>
</dbReference>
<sequence length="364" mass="41568">MMFSMFSSPRLWWKKNKFEYIPPSKPLPSTGSDPNTPKEPPETLEKFTGKGKDEAKKVFKWDFRRKNLVYSPADSNKNKENSVVASLGVAQEKLYEETNEFSKSVEDGNACRSKTMVSDRKINSTTLTVYPITKGHLLTAGFFVMLWKIRNNLEGEEVCSKVDCLLGLFNAVSDANPIFKLRKGNVRLKGRSFDTIAEIQLESQKVLKTIRKEDFQDTFQKWFLILQLQRFILSKNRKLIKLDHPVIIKSQLNINVSAFSKNGHIKRKCISQSSPKTPKPQKGGQNSTSFTAPEVHRMISFGTLTYEGHFVTDCISPNPPQWVNYNDEDVTLTTEEEVLKERSTCASVFLYEKVSTDETILLNE</sequence>
<keyword evidence="4" id="KW-1185">Reference proteome</keyword>
<dbReference type="GO" id="GO:0004843">
    <property type="term" value="F:cysteine-type deubiquitinase activity"/>
    <property type="evidence" value="ECO:0007669"/>
    <property type="project" value="InterPro"/>
</dbReference>
<evidence type="ECO:0000259" key="2">
    <source>
        <dbReference type="Pfam" id="PF00443"/>
    </source>
</evidence>
<feature type="region of interest" description="Disordered" evidence="1">
    <location>
        <begin position="269"/>
        <end position="289"/>
    </location>
</feature>
<dbReference type="GO" id="GO:0016579">
    <property type="term" value="P:protein deubiquitination"/>
    <property type="evidence" value="ECO:0007669"/>
    <property type="project" value="InterPro"/>
</dbReference>
<dbReference type="CDD" id="cd02257">
    <property type="entry name" value="Peptidase_C19"/>
    <property type="match status" value="1"/>
</dbReference>
<evidence type="ECO:0000256" key="1">
    <source>
        <dbReference type="SAM" id="MobiDB-lite"/>
    </source>
</evidence>
<dbReference type="Gene3D" id="3.90.70.10">
    <property type="entry name" value="Cysteine proteinases"/>
    <property type="match status" value="1"/>
</dbReference>
<dbReference type="EMBL" id="MU551626">
    <property type="protein sequence ID" value="KAI5622189.1"/>
    <property type="molecule type" value="Genomic_DNA"/>
</dbReference>